<feature type="region of interest" description="Disordered" evidence="1">
    <location>
        <begin position="887"/>
        <end position="926"/>
    </location>
</feature>
<gene>
    <name evidence="3" type="ORF">M427DRAFT_211875</name>
</gene>
<dbReference type="OrthoDB" id="5430106at2759"/>
<keyword evidence="2" id="KW-0732">Signal</keyword>
<accession>A0A139AP18</accession>
<dbReference type="EMBL" id="KQ965742">
    <property type="protein sequence ID" value="KXS18501.1"/>
    <property type="molecule type" value="Genomic_DNA"/>
</dbReference>
<organism evidence="3 4">
    <name type="scientific">Gonapodya prolifera (strain JEL478)</name>
    <name type="common">Monoblepharis prolifera</name>
    <dbReference type="NCBI Taxonomy" id="1344416"/>
    <lineage>
        <taxon>Eukaryota</taxon>
        <taxon>Fungi</taxon>
        <taxon>Fungi incertae sedis</taxon>
        <taxon>Chytridiomycota</taxon>
        <taxon>Chytridiomycota incertae sedis</taxon>
        <taxon>Monoblepharidomycetes</taxon>
        <taxon>Monoblepharidales</taxon>
        <taxon>Gonapodyaceae</taxon>
        <taxon>Gonapodya</taxon>
    </lineage>
</organism>
<feature type="compositionally biased region" description="Polar residues" evidence="1">
    <location>
        <begin position="833"/>
        <end position="849"/>
    </location>
</feature>
<feature type="chain" id="PRO_5007296313" description="DUF4045 domain-containing protein" evidence="2">
    <location>
        <begin position="17"/>
        <end position="933"/>
    </location>
</feature>
<reference evidence="3 4" key="1">
    <citation type="journal article" date="2015" name="Genome Biol. Evol.">
        <title>Phylogenomic analyses indicate that early fungi evolved digesting cell walls of algal ancestors of land plants.</title>
        <authorList>
            <person name="Chang Y."/>
            <person name="Wang S."/>
            <person name="Sekimoto S."/>
            <person name="Aerts A.L."/>
            <person name="Choi C."/>
            <person name="Clum A."/>
            <person name="LaButti K.M."/>
            <person name="Lindquist E.A."/>
            <person name="Yee Ngan C."/>
            <person name="Ohm R.A."/>
            <person name="Salamov A.A."/>
            <person name="Grigoriev I.V."/>
            <person name="Spatafora J.W."/>
            <person name="Berbee M.L."/>
        </authorList>
    </citation>
    <scope>NUCLEOTIDE SEQUENCE [LARGE SCALE GENOMIC DNA]</scope>
    <source>
        <strain evidence="3 4">JEL478</strain>
    </source>
</reference>
<proteinExistence type="predicted"/>
<feature type="region of interest" description="Disordered" evidence="1">
    <location>
        <begin position="558"/>
        <end position="594"/>
    </location>
</feature>
<dbReference type="Proteomes" id="UP000070544">
    <property type="component" value="Unassembled WGS sequence"/>
</dbReference>
<name>A0A139AP18_GONPJ</name>
<feature type="compositionally biased region" description="Polar residues" evidence="1">
    <location>
        <begin position="888"/>
        <end position="903"/>
    </location>
</feature>
<keyword evidence="4" id="KW-1185">Reference proteome</keyword>
<feature type="signal peptide" evidence="2">
    <location>
        <begin position="1"/>
        <end position="16"/>
    </location>
</feature>
<evidence type="ECO:0008006" key="5">
    <source>
        <dbReference type="Google" id="ProtNLM"/>
    </source>
</evidence>
<feature type="region of interest" description="Disordered" evidence="1">
    <location>
        <begin position="76"/>
        <end position="115"/>
    </location>
</feature>
<evidence type="ECO:0000256" key="1">
    <source>
        <dbReference type="SAM" id="MobiDB-lite"/>
    </source>
</evidence>
<protein>
    <recommendedName>
        <fullName evidence="5">DUF4045 domain-containing protein</fullName>
    </recommendedName>
</protein>
<feature type="region of interest" description="Disordered" evidence="1">
    <location>
        <begin position="148"/>
        <end position="232"/>
    </location>
</feature>
<feature type="region of interest" description="Disordered" evidence="1">
    <location>
        <begin position="674"/>
        <end position="724"/>
    </location>
</feature>
<sequence>MRMMTTTTIVMRIARAVVWGWAAWGDEEGVGVLCRRIRMIRTMMAAMAVTVEEGGAGGRDVLRPGRGSDVVMAILSPGHSPRMRPKSNAARDRSADMHPGGSVARTGGGANVVSSSVSSTSSILSNASRASAVSVVSAISGVSGSVVSVASSRDGSKKIQFKEPPPNPRRISLAHAHPPLVFGIGQNHGAPGGGAHGATPGTTPKPQIGSRQTSHSSIGSGGSGGERVASPRVGEGARGATLAHAHGGGALAWAADRDSGRASPFSPKKIVEAGRVGSTGSEAHMVPPGAAPAARVEDRVTSPTYPSVKDVHHQDIPPAPVAATIVVARDVSPEEVSRPVSLVLSDESRSAERLVEDPSRPVSLVLSDGKQPVEHVDDQRANGVDEPAEVDFGVVRVTSMEITGAIAVQSPEALPQELPVVEVPSAVEFPAVFIVPALPERSGNGNVALGEVAVLPDAIADGADGNVPEITRQNAEPHVIEESVGIPLPGVSPTVDVIPEHAAESLMEPAVADVADSVQHPVEEVPQNPEPKPTSYPPSPITVHVEEVRSPVRLIVESPEELEPQEATTKGLSESPEALSAMADSTEGPDLSMYSPVRPRIISEEPESMELEASPDEPQRERPLLQVERAFRSPRVLSPKRTPVYATTEMATVAAVARPAQSEGTLDSSLQKLAGKMGQAHRSGTSSRKLSGLGRENISGRTLAETATSNGDVGDGSDGGLRTRSQTGAEQFEVDDHQSVPPVSESTSLTQAKQALQRMAFLGGGVDPSFHAQPRNQIRLNKELERAELEWGSLRRWDDPMARSLERVSVQVTTLATARAAGTPSSLPEVAVSRTTSTESGSSQGKNLVRTFSTPDSGVPIHVRGNDAAVAGSLGSGGTMWRWFTGRPQLNSSDRRGSSTSDYVSGGGVLETKPTADSKRSRNGGGLWATIGL</sequence>
<evidence type="ECO:0000313" key="4">
    <source>
        <dbReference type="Proteomes" id="UP000070544"/>
    </source>
</evidence>
<feature type="region of interest" description="Disordered" evidence="1">
    <location>
        <begin position="279"/>
        <end position="298"/>
    </location>
</feature>
<feature type="region of interest" description="Disordered" evidence="1">
    <location>
        <begin position="826"/>
        <end position="849"/>
    </location>
</feature>
<evidence type="ECO:0000256" key="2">
    <source>
        <dbReference type="SAM" id="SignalP"/>
    </source>
</evidence>
<dbReference type="AlphaFoldDB" id="A0A139AP18"/>
<evidence type="ECO:0000313" key="3">
    <source>
        <dbReference type="EMBL" id="KXS18501.1"/>
    </source>
</evidence>